<dbReference type="GO" id="GO:0008233">
    <property type="term" value="F:peptidase activity"/>
    <property type="evidence" value="ECO:0007669"/>
    <property type="project" value="UniProtKB-KW"/>
</dbReference>
<dbReference type="InterPro" id="IPR036852">
    <property type="entry name" value="Peptidase_S8/S53_dom_sf"/>
</dbReference>
<dbReference type="PANTHER" id="PTHR43806">
    <property type="entry name" value="PEPTIDASE S8"/>
    <property type="match status" value="1"/>
</dbReference>
<feature type="active site" description="Charge relay system" evidence="10">
    <location>
        <position position="319"/>
    </location>
</feature>
<evidence type="ECO:0000256" key="2">
    <source>
        <dbReference type="ARBA" id="ARBA00011073"/>
    </source>
</evidence>
<keyword evidence="8 13" id="KW-1133">Transmembrane helix</keyword>
<dbReference type="Gene3D" id="3.40.50.200">
    <property type="entry name" value="Peptidase S8/S53 domain"/>
    <property type="match status" value="1"/>
</dbReference>
<protein>
    <submittedName>
        <fullName evidence="16">Type VII secretion-associated serine protease mycosin</fullName>
    </submittedName>
</protein>
<dbReference type="InterPro" id="IPR023834">
    <property type="entry name" value="T7SS_pept_S8A_mycosin"/>
</dbReference>
<feature type="transmembrane region" description="Helical" evidence="13">
    <location>
        <begin position="420"/>
        <end position="439"/>
    </location>
</feature>
<dbReference type="InterPro" id="IPR000209">
    <property type="entry name" value="Peptidase_S8/S53_dom"/>
</dbReference>
<feature type="chain" id="PRO_5046610702" evidence="14">
    <location>
        <begin position="25"/>
        <end position="450"/>
    </location>
</feature>
<feature type="domain" description="Peptidase S8/S53" evidence="15">
    <location>
        <begin position="95"/>
        <end position="366"/>
    </location>
</feature>
<evidence type="ECO:0000313" key="17">
    <source>
        <dbReference type="Proteomes" id="UP001500897"/>
    </source>
</evidence>
<reference evidence="17" key="1">
    <citation type="journal article" date="2019" name="Int. J. Syst. Evol. Microbiol.">
        <title>The Global Catalogue of Microorganisms (GCM) 10K type strain sequencing project: providing services to taxonomists for standard genome sequencing and annotation.</title>
        <authorList>
            <consortium name="The Broad Institute Genomics Platform"/>
            <consortium name="The Broad Institute Genome Sequencing Center for Infectious Disease"/>
            <person name="Wu L."/>
            <person name="Ma J."/>
        </authorList>
    </citation>
    <scope>NUCLEOTIDE SEQUENCE [LARGE SCALE GENOMIC DNA]</scope>
    <source>
        <strain evidence="17">JCM 14559</strain>
    </source>
</reference>
<evidence type="ECO:0000256" key="4">
    <source>
        <dbReference type="ARBA" id="ARBA00022670"/>
    </source>
</evidence>
<dbReference type="PRINTS" id="PR00723">
    <property type="entry name" value="SUBTILISIN"/>
</dbReference>
<sequence>MRRAGAVLLVLGAVGSVGTVPAWAGPAPAGGAPGAALTLAAAGDCNFPIEQDVVSKPWALQRVFLSELWGEGRQAAKPSADPGADPGEDPNNRTGKDVKVAVIDTGVDQANPQLAGKVEAGHDYLGENVAEGQQRPAGDSRTDPVGHGTKVAGIIAAAEKPGIGFVGLAKDATILAIRQNDAEGHGSVRTLAAAIQDAISKGVKVINISQDVRIENDPSASPSADLDNPTFQDADKLKSALDSAERAGIVVVASSGNDGAEGPTYPAAFSTVLSVGASDRNNERAPFSQYGDFVDVAAPGVDMLSTVPGHGQCTDNGTSFSAPYVAGVAAILKGMHKGWTAQQIRTVIEQTAQRTEHGPNKYIGWGVVDPVKAVEYTKVPGPSESPHPDPSTKLDAATLVAQPLGLEETQADRDRRTGTFVLGIGALVVAGLAGGSIVARDMGRRRSRHG</sequence>
<keyword evidence="4 10" id="KW-0645">Protease</keyword>
<keyword evidence="9 13" id="KW-0472">Membrane</keyword>
<feature type="signal peptide" evidence="14">
    <location>
        <begin position="1"/>
        <end position="24"/>
    </location>
</feature>
<name>A0ABP5JD59_9ACTN</name>
<dbReference type="PROSITE" id="PS00138">
    <property type="entry name" value="SUBTILASE_SER"/>
    <property type="match status" value="1"/>
</dbReference>
<feature type="active site" description="Charge relay system" evidence="10">
    <location>
        <position position="147"/>
    </location>
</feature>
<evidence type="ECO:0000256" key="13">
    <source>
        <dbReference type="SAM" id="Phobius"/>
    </source>
</evidence>
<evidence type="ECO:0000256" key="5">
    <source>
        <dbReference type="ARBA" id="ARBA00022692"/>
    </source>
</evidence>
<keyword evidence="3" id="KW-1003">Cell membrane</keyword>
<dbReference type="PROSITE" id="PS00136">
    <property type="entry name" value="SUBTILASE_ASP"/>
    <property type="match status" value="1"/>
</dbReference>
<dbReference type="InterPro" id="IPR050131">
    <property type="entry name" value="Peptidase_S8_subtilisin-like"/>
</dbReference>
<evidence type="ECO:0000256" key="14">
    <source>
        <dbReference type="SAM" id="SignalP"/>
    </source>
</evidence>
<dbReference type="Proteomes" id="UP001500897">
    <property type="component" value="Unassembled WGS sequence"/>
</dbReference>
<accession>A0ABP5JD59</accession>
<feature type="active site" description="Charge relay system" evidence="10">
    <location>
        <position position="104"/>
    </location>
</feature>
<evidence type="ECO:0000256" key="11">
    <source>
        <dbReference type="RuleBase" id="RU003355"/>
    </source>
</evidence>
<keyword evidence="6 10" id="KW-0378">Hydrolase</keyword>
<dbReference type="PROSITE" id="PS51892">
    <property type="entry name" value="SUBTILASE"/>
    <property type="match status" value="1"/>
</dbReference>
<dbReference type="SUPFAM" id="SSF52743">
    <property type="entry name" value="Subtilisin-like"/>
    <property type="match status" value="1"/>
</dbReference>
<proteinExistence type="inferred from homology"/>
<dbReference type="PROSITE" id="PS00137">
    <property type="entry name" value="SUBTILASE_HIS"/>
    <property type="match status" value="1"/>
</dbReference>
<evidence type="ECO:0000313" key="16">
    <source>
        <dbReference type="EMBL" id="GAA2113711.1"/>
    </source>
</evidence>
<dbReference type="InterPro" id="IPR023828">
    <property type="entry name" value="Peptidase_S8_Ser-AS"/>
</dbReference>
<feature type="region of interest" description="Disordered" evidence="12">
    <location>
        <begin position="74"/>
        <end position="95"/>
    </location>
</feature>
<dbReference type="PANTHER" id="PTHR43806:SF11">
    <property type="entry name" value="CEREVISIN-RELATED"/>
    <property type="match status" value="1"/>
</dbReference>
<dbReference type="Pfam" id="PF00082">
    <property type="entry name" value="Peptidase_S8"/>
    <property type="match status" value="1"/>
</dbReference>
<keyword evidence="5 13" id="KW-0812">Transmembrane</keyword>
<evidence type="ECO:0000256" key="12">
    <source>
        <dbReference type="SAM" id="MobiDB-lite"/>
    </source>
</evidence>
<organism evidence="16 17">
    <name type="scientific">Kitasatospora saccharophila</name>
    <dbReference type="NCBI Taxonomy" id="407973"/>
    <lineage>
        <taxon>Bacteria</taxon>
        <taxon>Bacillati</taxon>
        <taxon>Actinomycetota</taxon>
        <taxon>Actinomycetes</taxon>
        <taxon>Kitasatosporales</taxon>
        <taxon>Streptomycetaceae</taxon>
        <taxon>Kitasatospora</taxon>
    </lineage>
</organism>
<comment type="similarity">
    <text evidence="2 10 11">Belongs to the peptidase S8 family.</text>
</comment>
<evidence type="ECO:0000256" key="9">
    <source>
        <dbReference type="ARBA" id="ARBA00023136"/>
    </source>
</evidence>
<evidence type="ECO:0000256" key="6">
    <source>
        <dbReference type="ARBA" id="ARBA00022801"/>
    </source>
</evidence>
<evidence type="ECO:0000259" key="15">
    <source>
        <dbReference type="Pfam" id="PF00082"/>
    </source>
</evidence>
<dbReference type="NCBIfam" id="TIGR03921">
    <property type="entry name" value="T7SS_mycosin"/>
    <property type="match status" value="1"/>
</dbReference>
<evidence type="ECO:0000256" key="1">
    <source>
        <dbReference type="ARBA" id="ARBA00004162"/>
    </source>
</evidence>
<dbReference type="InterPro" id="IPR022398">
    <property type="entry name" value="Peptidase_S8_His-AS"/>
</dbReference>
<dbReference type="EMBL" id="BAAANS010000046">
    <property type="protein sequence ID" value="GAA2113711.1"/>
    <property type="molecule type" value="Genomic_DNA"/>
</dbReference>
<comment type="caution">
    <text evidence="16">The sequence shown here is derived from an EMBL/GenBank/DDBJ whole genome shotgun (WGS) entry which is preliminary data.</text>
</comment>
<gene>
    <name evidence="16" type="primary">mycP_2</name>
    <name evidence="16" type="ORF">GCM10009759_57490</name>
</gene>
<dbReference type="GO" id="GO:0006508">
    <property type="term" value="P:proteolysis"/>
    <property type="evidence" value="ECO:0007669"/>
    <property type="project" value="UniProtKB-KW"/>
</dbReference>
<evidence type="ECO:0000256" key="7">
    <source>
        <dbReference type="ARBA" id="ARBA00022825"/>
    </source>
</evidence>
<dbReference type="InterPro" id="IPR015500">
    <property type="entry name" value="Peptidase_S8_subtilisin-rel"/>
</dbReference>
<evidence type="ECO:0000256" key="8">
    <source>
        <dbReference type="ARBA" id="ARBA00022989"/>
    </source>
</evidence>
<keyword evidence="14" id="KW-0732">Signal</keyword>
<keyword evidence="7 10" id="KW-0720">Serine protease</keyword>
<dbReference type="InterPro" id="IPR023827">
    <property type="entry name" value="Peptidase_S8_Asp-AS"/>
</dbReference>
<evidence type="ECO:0000256" key="10">
    <source>
        <dbReference type="PROSITE-ProRule" id="PRU01240"/>
    </source>
</evidence>
<keyword evidence="17" id="KW-1185">Reference proteome</keyword>
<evidence type="ECO:0000256" key="3">
    <source>
        <dbReference type="ARBA" id="ARBA00022475"/>
    </source>
</evidence>
<comment type="subcellular location">
    <subcellularLocation>
        <location evidence="1">Cell membrane</location>
        <topology evidence="1">Single-pass membrane protein</topology>
    </subcellularLocation>
</comment>